<dbReference type="Proteomes" id="UP000323632">
    <property type="component" value="Unassembled WGS sequence"/>
</dbReference>
<reference evidence="1 2" key="1">
    <citation type="submission" date="2019-09" db="EMBL/GenBank/DDBJ databases">
        <title>Genome sequence and assembly of Taibaiella sp.</title>
        <authorList>
            <person name="Chhetri G."/>
        </authorList>
    </citation>
    <scope>NUCLEOTIDE SEQUENCE [LARGE SCALE GENOMIC DNA]</scope>
    <source>
        <strain evidence="1 2">KVB11</strain>
    </source>
</reference>
<comment type="caution">
    <text evidence="1">The sequence shown here is derived from an EMBL/GenBank/DDBJ whole genome shotgun (WGS) entry which is preliminary data.</text>
</comment>
<protein>
    <submittedName>
        <fullName evidence="1">Uncharacterized protein</fullName>
    </submittedName>
</protein>
<sequence>MHEIEPFYNWRHLYAAEEDELSPFYGKEYSEFEFSNTIYNYYIHPQWDEFGSRTLYVKILFADYDLNYAIIEMIGEWNDAVENDVMQLKRSLIDPMIAKGIYKFILITENVLNFHGSDESYYEEWNDDIKDEGGWIVMLNMPEHSHQEIRDTRISRYVFLLDYPAWRTHQPQQLYDYIDNRLLKLL</sequence>
<dbReference type="EMBL" id="VWSH01000004">
    <property type="protein sequence ID" value="KAA5532097.1"/>
    <property type="molecule type" value="Genomic_DNA"/>
</dbReference>
<organism evidence="1 2">
    <name type="scientific">Taibaiella lutea</name>
    <dbReference type="NCBI Taxonomy" id="2608001"/>
    <lineage>
        <taxon>Bacteria</taxon>
        <taxon>Pseudomonadati</taxon>
        <taxon>Bacteroidota</taxon>
        <taxon>Chitinophagia</taxon>
        <taxon>Chitinophagales</taxon>
        <taxon>Chitinophagaceae</taxon>
        <taxon>Taibaiella</taxon>
    </lineage>
</organism>
<proteinExistence type="predicted"/>
<keyword evidence="2" id="KW-1185">Reference proteome</keyword>
<dbReference type="RefSeq" id="WP_150033599.1">
    <property type="nucleotide sequence ID" value="NZ_VWSH01000004.1"/>
</dbReference>
<gene>
    <name evidence="1" type="ORF">F0919_14945</name>
</gene>
<name>A0A5M6CAA1_9BACT</name>
<dbReference type="AlphaFoldDB" id="A0A5M6CAA1"/>
<evidence type="ECO:0000313" key="2">
    <source>
        <dbReference type="Proteomes" id="UP000323632"/>
    </source>
</evidence>
<accession>A0A5M6CAA1</accession>
<evidence type="ECO:0000313" key="1">
    <source>
        <dbReference type="EMBL" id="KAA5532097.1"/>
    </source>
</evidence>